<evidence type="ECO:0000313" key="4">
    <source>
        <dbReference type="Proteomes" id="UP000479000"/>
    </source>
</evidence>
<evidence type="ECO:0000313" key="3">
    <source>
        <dbReference type="EMBL" id="CAB0006312.1"/>
    </source>
</evidence>
<sequence>MREPDRSLPAPERLLQKVKAKNRSTTRRNKDDETTCCRNKNQAVTRSSFTWAVRKIENLLNDEQIDVGEVVRLMRFLEQLFQELSDISHVVKNLMLDGYGHEDVDGYCGAFWYIIPNNVPM</sequence>
<evidence type="ECO:0000313" key="2">
    <source>
        <dbReference type="EMBL" id="CAB0006308.1"/>
    </source>
</evidence>
<accession>A0A6H5GU25</accession>
<feature type="compositionally biased region" description="Basic residues" evidence="1">
    <location>
        <begin position="16"/>
        <end position="27"/>
    </location>
</feature>
<dbReference type="AlphaFoldDB" id="A0A6H5GU25"/>
<dbReference type="Proteomes" id="UP000479000">
    <property type="component" value="Unassembled WGS sequence"/>
</dbReference>
<evidence type="ECO:0000256" key="1">
    <source>
        <dbReference type="SAM" id="MobiDB-lite"/>
    </source>
</evidence>
<keyword evidence="4" id="KW-1185">Reference proteome</keyword>
<dbReference type="EMBL" id="CADCXU010017572">
    <property type="protein sequence ID" value="CAB0006312.1"/>
    <property type="molecule type" value="Genomic_DNA"/>
</dbReference>
<protein>
    <submittedName>
        <fullName evidence="2">Uncharacterized protein</fullName>
    </submittedName>
</protein>
<gene>
    <name evidence="2" type="ORF">NTEN_LOCUS11785</name>
    <name evidence="3" type="ORF">NTEN_LOCUS11789</name>
</gene>
<dbReference type="EMBL" id="CADCXU010017571">
    <property type="protein sequence ID" value="CAB0006308.1"/>
    <property type="molecule type" value="Genomic_DNA"/>
</dbReference>
<name>A0A6H5GU25_9HEMI</name>
<proteinExistence type="predicted"/>
<feature type="region of interest" description="Disordered" evidence="1">
    <location>
        <begin position="1"/>
        <end position="36"/>
    </location>
</feature>
<organism evidence="2 4">
    <name type="scientific">Nesidiocoris tenuis</name>
    <dbReference type="NCBI Taxonomy" id="355587"/>
    <lineage>
        <taxon>Eukaryota</taxon>
        <taxon>Metazoa</taxon>
        <taxon>Ecdysozoa</taxon>
        <taxon>Arthropoda</taxon>
        <taxon>Hexapoda</taxon>
        <taxon>Insecta</taxon>
        <taxon>Pterygota</taxon>
        <taxon>Neoptera</taxon>
        <taxon>Paraneoptera</taxon>
        <taxon>Hemiptera</taxon>
        <taxon>Heteroptera</taxon>
        <taxon>Panheteroptera</taxon>
        <taxon>Cimicomorpha</taxon>
        <taxon>Miridae</taxon>
        <taxon>Dicyphina</taxon>
        <taxon>Nesidiocoris</taxon>
    </lineage>
</organism>
<reference evidence="2 4" key="1">
    <citation type="submission" date="2020-02" db="EMBL/GenBank/DDBJ databases">
        <authorList>
            <person name="Ferguson B K."/>
        </authorList>
    </citation>
    <scope>NUCLEOTIDE SEQUENCE [LARGE SCALE GENOMIC DNA]</scope>
</reference>